<proteinExistence type="predicted"/>
<name>A0A9N9KCR7_9GLOM</name>
<evidence type="ECO:0000313" key="1">
    <source>
        <dbReference type="EMBL" id="CAG8821491.1"/>
    </source>
</evidence>
<feature type="non-terminal residue" evidence="1">
    <location>
        <position position="56"/>
    </location>
</feature>
<organism evidence="1 2">
    <name type="scientific">Racocetra fulgida</name>
    <dbReference type="NCBI Taxonomy" id="60492"/>
    <lineage>
        <taxon>Eukaryota</taxon>
        <taxon>Fungi</taxon>
        <taxon>Fungi incertae sedis</taxon>
        <taxon>Mucoromycota</taxon>
        <taxon>Glomeromycotina</taxon>
        <taxon>Glomeromycetes</taxon>
        <taxon>Diversisporales</taxon>
        <taxon>Gigasporaceae</taxon>
        <taxon>Racocetra</taxon>
    </lineage>
</organism>
<comment type="caution">
    <text evidence="1">The sequence shown here is derived from an EMBL/GenBank/DDBJ whole genome shotgun (WGS) entry which is preliminary data.</text>
</comment>
<gene>
    <name evidence="1" type="ORF">RFULGI_LOCUS19690</name>
</gene>
<sequence length="56" mass="6458">TILIEVFDFAYLGNNDRVIIHASNYYNQAAFSDVCIEMDELEQDDYLTDNGLCYAK</sequence>
<dbReference type="EMBL" id="CAJVPZ010100627">
    <property type="protein sequence ID" value="CAG8821491.1"/>
    <property type="molecule type" value="Genomic_DNA"/>
</dbReference>
<feature type="non-terminal residue" evidence="1">
    <location>
        <position position="1"/>
    </location>
</feature>
<dbReference type="Proteomes" id="UP000789396">
    <property type="component" value="Unassembled WGS sequence"/>
</dbReference>
<dbReference type="AlphaFoldDB" id="A0A9N9KCR7"/>
<reference evidence="1" key="1">
    <citation type="submission" date="2021-06" db="EMBL/GenBank/DDBJ databases">
        <authorList>
            <person name="Kallberg Y."/>
            <person name="Tangrot J."/>
            <person name="Rosling A."/>
        </authorList>
    </citation>
    <scope>NUCLEOTIDE SEQUENCE</scope>
    <source>
        <strain evidence="1">IN212</strain>
    </source>
</reference>
<keyword evidence="2" id="KW-1185">Reference proteome</keyword>
<accession>A0A9N9KCR7</accession>
<dbReference type="OrthoDB" id="2433065at2759"/>
<protein>
    <submittedName>
        <fullName evidence="1">19003_t:CDS:1</fullName>
    </submittedName>
</protein>
<evidence type="ECO:0000313" key="2">
    <source>
        <dbReference type="Proteomes" id="UP000789396"/>
    </source>
</evidence>